<dbReference type="HOGENOM" id="CLU_211766_0_0_12"/>
<keyword evidence="1" id="KW-0614">Plasmid</keyword>
<accession>W5SXV2</accession>
<reference evidence="1" key="1">
    <citation type="submission" date="2013-04" db="EMBL/GenBank/DDBJ databases">
        <title>Comparative Genomics of Relapsing Fever Spirochetes.</title>
        <authorList>
            <person name="Schwan T.G."/>
            <person name="Raffel S.J."/>
            <person name="Porcella S.F."/>
            <person name="Martens C.A."/>
            <person name="Bruno D.P."/>
            <person name="Ricklefs S.M."/>
            <person name="Barbian K.B."/>
        </authorList>
    </citation>
    <scope>NUCLEOTIDE SEQUENCE</scope>
    <source>
        <strain evidence="1">Co53</strain>
        <plasmid evidence="1">unnamed</plasmid>
    </source>
</reference>
<protein>
    <submittedName>
        <fullName evidence="1">Putative terminase-like family protein</fullName>
    </submittedName>
</protein>
<proteinExistence type="predicted"/>
<feature type="non-terminal residue" evidence="1">
    <location>
        <position position="1"/>
    </location>
</feature>
<name>W5SXV2_9SPIR</name>
<evidence type="ECO:0000313" key="1">
    <source>
        <dbReference type="EMBL" id="AHH11999.1"/>
    </source>
</evidence>
<gene>
    <name evidence="1" type="ORF">BCO_0115101</name>
</gene>
<sequence>LSILDYSSKSSISDMYKYKGDGKSDDDSLDSLSASYMLLSLNMRSLKAHFSKIRFL</sequence>
<geneLocation type="plasmid" evidence="1">
    <name>unnamed</name>
</geneLocation>
<dbReference type="AlphaFoldDB" id="W5SXV2"/>
<dbReference type="EMBL" id="CP005816">
    <property type="protein sequence ID" value="AHH11999.1"/>
    <property type="molecule type" value="Genomic_DNA"/>
</dbReference>
<organism evidence="1">
    <name type="scientific">Borrelia coriaceae ATCC 43381</name>
    <dbReference type="NCBI Taxonomy" id="1408429"/>
    <lineage>
        <taxon>Bacteria</taxon>
        <taxon>Pseudomonadati</taxon>
        <taxon>Spirochaetota</taxon>
        <taxon>Spirochaetia</taxon>
        <taxon>Spirochaetales</taxon>
        <taxon>Borreliaceae</taxon>
        <taxon>Borrelia</taxon>
    </lineage>
</organism>